<feature type="domain" description="Metallo-beta-lactamase" evidence="1">
    <location>
        <begin position="48"/>
        <end position="260"/>
    </location>
</feature>
<gene>
    <name evidence="2" type="ORF">GCM10023171_26310</name>
</gene>
<dbReference type="PANTHER" id="PTHR42951">
    <property type="entry name" value="METALLO-BETA-LACTAMASE DOMAIN-CONTAINING"/>
    <property type="match status" value="1"/>
</dbReference>
<dbReference type="SUPFAM" id="SSF56281">
    <property type="entry name" value="Metallo-hydrolase/oxidoreductase"/>
    <property type="match status" value="1"/>
</dbReference>
<organism evidence="2 3">
    <name type="scientific">Microbacterium panaciterrae</name>
    <dbReference type="NCBI Taxonomy" id="985759"/>
    <lineage>
        <taxon>Bacteria</taxon>
        <taxon>Bacillati</taxon>
        <taxon>Actinomycetota</taxon>
        <taxon>Actinomycetes</taxon>
        <taxon>Micrococcales</taxon>
        <taxon>Microbacteriaceae</taxon>
        <taxon>Microbacterium</taxon>
    </lineage>
</organism>
<dbReference type="SMART" id="SM00849">
    <property type="entry name" value="Lactamase_B"/>
    <property type="match status" value="1"/>
</dbReference>
<keyword evidence="3" id="KW-1185">Reference proteome</keyword>
<reference evidence="3" key="1">
    <citation type="journal article" date="2019" name="Int. J. Syst. Evol. Microbiol.">
        <title>The Global Catalogue of Microorganisms (GCM) 10K type strain sequencing project: providing services to taxonomists for standard genome sequencing and annotation.</title>
        <authorList>
            <consortium name="The Broad Institute Genomics Platform"/>
            <consortium name="The Broad Institute Genome Sequencing Center for Infectious Disease"/>
            <person name="Wu L."/>
            <person name="Ma J."/>
        </authorList>
    </citation>
    <scope>NUCLEOTIDE SEQUENCE [LARGE SCALE GENOMIC DNA]</scope>
    <source>
        <strain evidence="3">JCM 17839</strain>
    </source>
</reference>
<dbReference type="InterPro" id="IPR001279">
    <property type="entry name" value="Metallo-B-lactamas"/>
</dbReference>
<dbReference type="InterPro" id="IPR050855">
    <property type="entry name" value="NDM-1-like"/>
</dbReference>
<proteinExistence type="predicted"/>
<evidence type="ECO:0000259" key="1">
    <source>
        <dbReference type="SMART" id="SM00849"/>
    </source>
</evidence>
<dbReference type="InterPro" id="IPR036866">
    <property type="entry name" value="RibonucZ/Hydroxyglut_hydro"/>
</dbReference>
<sequence length="347" mass="37295">MGGVSAVEPLSPAQLSAWDDAQTPPVAELVAPQVWAIPVPIPAGTIPHTLCYALFGGDGVHLIDPGWGHPDGIRALEAGLASAGAALADVRTVIATHFHPDHLGAAAELRERCGARVVFSRVEQQVLHTETSAEATDISAYRETLRGWGVPEPRWDELIASFGRPSLVASGSPDLAVDDGDVLDLSGHRLHVLATPGHTEGHICLIDEERGLLYSGDHVLPRIYSGVGIGVLPGSDALHDYFHSLDRLAPYDEFVVLPGHEFRFRGLAARRAQVAAHHLRRTREVAALADELGDAPVWDYARRLTWTAGWSGMSGFWLHSALRQTAMHRDYARTASARARLGAAPPA</sequence>
<dbReference type="Pfam" id="PF00753">
    <property type="entry name" value="Lactamase_B"/>
    <property type="match status" value="1"/>
</dbReference>
<dbReference type="PANTHER" id="PTHR42951:SF4">
    <property type="entry name" value="ACYL-COENZYME A THIOESTERASE MBLAC2"/>
    <property type="match status" value="1"/>
</dbReference>
<dbReference type="EMBL" id="BAABGP010000018">
    <property type="protein sequence ID" value="GAA4487859.1"/>
    <property type="molecule type" value="Genomic_DNA"/>
</dbReference>
<name>A0ABP8PLD5_9MICO</name>
<evidence type="ECO:0000313" key="3">
    <source>
        <dbReference type="Proteomes" id="UP001500731"/>
    </source>
</evidence>
<comment type="caution">
    <text evidence="2">The sequence shown here is derived from an EMBL/GenBank/DDBJ whole genome shotgun (WGS) entry which is preliminary data.</text>
</comment>
<protein>
    <submittedName>
        <fullName evidence="2">MBL fold metallo-hydrolase</fullName>
    </submittedName>
</protein>
<evidence type="ECO:0000313" key="2">
    <source>
        <dbReference type="EMBL" id="GAA4487859.1"/>
    </source>
</evidence>
<dbReference type="Gene3D" id="3.60.15.10">
    <property type="entry name" value="Ribonuclease Z/Hydroxyacylglutathione hydrolase-like"/>
    <property type="match status" value="1"/>
</dbReference>
<dbReference type="Proteomes" id="UP001500731">
    <property type="component" value="Unassembled WGS sequence"/>
</dbReference>
<accession>A0ABP8PLD5</accession>